<proteinExistence type="inferred from homology"/>
<dbReference type="Gene3D" id="3.20.10.10">
    <property type="entry name" value="D-amino Acid Aminotransferase, subunit A, domain 2"/>
    <property type="match status" value="1"/>
</dbReference>
<comment type="similarity">
    <text evidence="2">Belongs to the class-IV pyridoxal-phosphate-dependent aminotransferase family.</text>
</comment>
<reference evidence="4 5" key="1">
    <citation type="submission" date="2014-12" db="EMBL/GenBank/DDBJ databases">
        <title>Draft genome sequence of Paenibacillus kamchatkensis strain B-2647.</title>
        <authorList>
            <person name="Karlyshev A.V."/>
            <person name="Kudryashova E.B."/>
        </authorList>
    </citation>
    <scope>NUCLEOTIDE SEQUENCE [LARGE SCALE GENOMIC DNA]</scope>
    <source>
        <strain evidence="4 5">VKM B-2647</strain>
    </source>
</reference>
<dbReference type="InterPro" id="IPR036038">
    <property type="entry name" value="Aminotransferase-like"/>
</dbReference>
<dbReference type="Gene3D" id="3.30.470.10">
    <property type="match status" value="1"/>
</dbReference>
<dbReference type="EMBL" id="JXAK01000038">
    <property type="protein sequence ID" value="KIL39382.1"/>
    <property type="molecule type" value="Genomic_DNA"/>
</dbReference>
<dbReference type="PANTHER" id="PTHR42743">
    <property type="entry name" value="AMINO-ACID AMINOTRANSFERASE"/>
    <property type="match status" value="1"/>
</dbReference>
<dbReference type="Proteomes" id="UP000031967">
    <property type="component" value="Unassembled WGS sequence"/>
</dbReference>
<comment type="caution">
    <text evidence="4">The sequence shown here is derived from an EMBL/GenBank/DDBJ whole genome shotgun (WGS) entry which is preliminary data.</text>
</comment>
<keyword evidence="3" id="KW-0663">Pyridoxal phosphate</keyword>
<evidence type="ECO:0000256" key="2">
    <source>
        <dbReference type="ARBA" id="ARBA00009320"/>
    </source>
</evidence>
<dbReference type="InterPro" id="IPR043131">
    <property type="entry name" value="BCAT-like_N"/>
</dbReference>
<gene>
    <name evidence="4" type="ORF">SD70_20175</name>
</gene>
<accession>A0ABR5AES0</accession>
<organism evidence="4 5">
    <name type="scientific">Gordoniibacillus kamchatkensis</name>
    <dbReference type="NCBI Taxonomy" id="1590651"/>
    <lineage>
        <taxon>Bacteria</taxon>
        <taxon>Bacillati</taxon>
        <taxon>Bacillota</taxon>
        <taxon>Bacilli</taxon>
        <taxon>Bacillales</taxon>
        <taxon>Paenibacillaceae</taxon>
        <taxon>Gordoniibacillus</taxon>
    </lineage>
</organism>
<comment type="cofactor">
    <cofactor evidence="1">
        <name>pyridoxal 5'-phosphate</name>
        <dbReference type="ChEBI" id="CHEBI:597326"/>
    </cofactor>
</comment>
<dbReference type="SUPFAM" id="SSF56752">
    <property type="entry name" value="D-aminoacid aminotransferase-like PLP-dependent enzymes"/>
    <property type="match status" value="1"/>
</dbReference>
<evidence type="ECO:0000313" key="5">
    <source>
        <dbReference type="Proteomes" id="UP000031967"/>
    </source>
</evidence>
<sequence>MIVSMNGTLIEQAEAVVSIYDHGFLYGIGLFETFRTYGGRPFLLTRHLARLAEGCRLLDIRPVPDEAEVREQIARLLAANGLDDGYFRLTVTAGTDMLGLPAGAYERPNTILYVKPLPQADESAYRDGKPLRLLRTRRNTPEGPYRFKSLHYMNNILAKRELQSLPPAPPSQAGPPPEGLMLTQDGHLAEGIVSNVFFVRRDGDAGAVGPGSSPILCTPSLDTGILSGITRAHVLELAKGIKELRTEEGLYTWQDLLAADEVFVTNSVQELVPVTSLIDEHGCCHVVGGGRNAASVDGFEAGASSGGHAAGTAGCSRGDPGPITGRLLQLYRKEAYSQ</sequence>
<dbReference type="InterPro" id="IPR001544">
    <property type="entry name" value="Aminotrans_IV"/>
</dbReference>
<evidence type="ECO:0008006" key="6">
    <source>
        <dbReference type="Google" id="ProtNLM"/>
    </source>
</evidence>
<evidence type="ECO:0000313" key="4">
    <source>
        <dbReference type="EMBL" id="KIL39382.1"/>
    </source>
</evidence>
<evidence type="ECO:0000256" key="3">
    <source>
        <dbReference type="ARBA" id="ARBA00022898"/>
    </source>
</evidence>
<dbReference type="InterPro" id="IPR043132">
    <property type="entry name" value="BCAT-like_C"/>
</dbReference>
<dbReference type="Pfam" id="PF01063">
    <property type="entry name" value="Aminotran_4"/>
    <property type="match status" value="1"/>
</dbReference>
<keyword evidence="5" id="KW-1185">Reference proteome</keyword>
<dbReference type="RefSeq" id="WP_041049314.1">
    <property type="nucleotide sequence ID" value="NZ_JXAK01000038.1"/>
</dbReference>
<dbReference type="InterPro" id="IPR050571">
    <property type="entry name" value="Class-IV_PLP-Dep_Aminotrnsfr"/>
</dbReference>
<dbReference type="PANTHER" id="PTHR42743:SF11">
    <property type="entry name" value="AMINODEOXYCHORISMATE LYASE"/>
    <property type="match status" value="1"/>
</dbReference>
<evidence type="ECO:0000256" key="1">
    <source>
        <dbReference type="ARBA" id="ARBA00001933"/>
    </source>
</evidence>
<name>A0ABR5AES0_9BACL</name>
<protein>
    <recommendedName>
        <fullName evidence="6">4-amino-4-deoxychorismate lyase</fullName>
    </recommendedName>
</protein>